<proteinExistence type="predicted"/>
<evidence type="ECO:0000313" key="2">
    <source>
        <dbReference type="EMBL" id="GBL82978.1"/>
    </source>
</evidence>
<organism evidence="2 3">
    <name type="scientific">Araneus ventricosus</name>
    <name type="common">Orbweaver spider</name>
    <name type="synonym">Epeira ventricosa</name>
    <dbReference type="NCBI Taxonomy" id="182803"/>
    <lineage>
        <taxon>Eukaryota</taxon>
        <taxon>Metazoa</taxon>
        <taxon>Ecdysozoa</taxon>
        <taxon>Arthropoda</taxon>
        <taxon>Chelicerata</taxon>
        <taxon>Arachnida</taxon>
        <taxon>Araneae</taxon>
        <taxon>Araneomorphae</taxon>
        <taxon>Entelegynae</taxon>
        <taxon>Araneoidea</taxon>
        <taxon>Araneidae</taxon>
        <taxon>Araneus</taxon>
    </lineage>
</organism>
<accession>A0A4Y2ATB9</accession>
<evidence type="ECO:0000313" key="3">
    <source>
        <dbReference type="Proteomes" id="UP000499080"/>
    </source>
</evidence>
<sequence>MTLGELILQFDVEHSEAVHDPEDGPVRPEGGQAHHPAPTPIGGREGPVPRGLQLQRVLGRPQQLVWPRGTALRTGLSHSDEQTTRCNPYEVGTGIGGGGGEIFSSLCLRTKGIDLRLPVCQQEVRHRKRELRVRKILRQEPKKNAQAYQFIKM</sequence>
<dbReference type="Proteomes" id="UP000499080">
    <property type="component" value="Unassembled WGS sequence"/>
</dbReference>
<keyword evidence="3" id="KW-1185">Reference proteome</keyword>
<gene>
    <name evidence="2" type="ORF">AVEN_106475_1</name>
</gene>
<dbReference type="EMBL" id="BGPR01000030">
    <property type="protein sequence ID" value="GBL82978.1"/>
    <property type="molecule type" value="Genomic_DNA"/>
</dbReference>
<name>A0A4Y2ATB9_ARAVE</name>
<reference evidence="2 3" key="1">
    <citation type="journal article" date="2019" name="Sci. Rep.">
        <title>Orb-weaving spider Araneus ventricosus genome elucidates the spidroin gene catalogue.</title>
        <authorList>
            <person name="Kono N."/>
            <person name="Nakamura H."/>
            <person name="Ohtoshi R."/>
            <person name="Moran D.A.P."/>
            <person name="Shinohara A."/>
            <person name="Yoshida Y."/>
            <person name="Fujiwara M."/>
            <person name="Mori M."/>
            <person name="Tomita M."/>
            <person name="Arakawa K."/>
        </authorList>
    </citation>
    <scope>NUCLEOTIDE SEQUENCE [LARGE SCALE GENOMIC DNA]</scope>
</reference>
<evidence type="ECO:0000256" key="1">
    <source>
        <dbReference type="SAM" id="MobiDB-lite"/>
    </source>
</evidence>
<feature type="region of interest" description="Disordered" evidence="1">
    <location>
        <begin position="18"/>
        <end position="49"/>
    </location>
</feature>
<dbReference type="AlphaFoldDB" id="A0A4Y2ATB9"/>
<comment type="caution">
    <text evidence="2">The sequence shown here is derived from an EMBL/GenBank/DDBJ whole genome shotgun (WGS) entry which is preliminary data.</text>
</comment>
<protein>
    <submittedName>
        <fullName evidence="2">Uncharacterized protein</fullName>
    </submittedName>
</protein>